<dbReference type="InterPro" id="IPR015373">
    <property type="entry name" value="Interferon/interleukin_rcp_dom"/>
</dbReference>
<dbReference type="AlphaFoldDB" id="A0ABD0WZY8"/>
<reference evidence="4 5" key="1">
    <citation type="submission" date="2024-06" db="EMBL/GenBank/DDBJ databases">
        <authorList>
            <person name="Pan Q."/>
            <person name="Wen M."/>
            <person name="Jouanno E."/>
            <person name="Zahm M."/>
            <person name="Klopp C."/>
            <person name="Cabau C."/>
            <person name="Louis A."/>
            <person name="Berthelot C."/>
            <person name="Parey E."/>
            <person name="Roest Crollius H."/>
            <person name="Montfort J."/>
            <person name="Robinson-Rechavi M."/>
            <person name="Bouchez O."/>
            <person name="Lampietro C."/>
            <person name="Lopez Roques C."/>
            <person name="Donnadieu C."/>
            <person name="Postlethwait J."/>
            <person name="Bobe J."/>
            <person name="Verreycken H."/>
            <person name="Guiguen Y."/>
        </authorList>
    </citation>
    <scope>NUCLEOTIDE SEQUENCE [LARGE SCALE GENOMIC DNA]</scope>
    <source>
        <strain evidence="4">Up_M1</strain>
        <tissue evidence="4">Testis</tissue>
    </source>
</reference>
<dbReference type="Pfam" id="PF09294">
    <property type="entry name" value="Interfer-bind"/>
    <property type="match status" value="1"/>
</dbReference>
<evidence type="ECO:0000256" key="1">
    <source>
        <dbReference type="SAM" id="Phobius"/>
    </source>
</evidence>
<dbReference type="SUPFAM" id="SSF49265">
    <property type="entry name" value="Fibronectin type III"/>
    <property type="match status" value="2"/>
</dbReference>
<comment type="caution">
    <text evidence="4">The sequence shown here is derived from an EMBL/GenBank/DDBJ whole genome shotgun (WGS) entry which is preliminary data.</text>
</comment>
<protein>
    <recommendedName>
        <fullName evidence="3">Fibronectin type-III domain-containing protein</fullName>
    </recommendedName>
</protein>
<dbReference type="PROSITE" id="PS50853">
    <property type="entry name" value="FN3"/>
    <property type="match status" value="1"/>
</dbReference>
<dbReference type="PANTHER" id="PTHR20859:SF85">
    <property type="entry name" value="INTERFERON ALPHA_BETA RECEPTOR 1 ISOFORM X1"/>
    <property type="match status" value="1"/>
</dbReference>
<sequence length="325" mass="37212">MIILLFARVAFLAYSVFAVLPSPYNLKMDAVNTRYILRWAWNRSLTNYSISFTTKYVFSNEEQDLTCYKVKCIRITEMSCDFSDVLRYSSTYVLAVTAVGMGQRSNFSRLYFVPDVDAALGPPTHVKLEPGDDMVNVNFREPMTEENTSMSSVLHAKVYFRLQYWEKKHPGKKHEKDIDTTETTLSSLKPWTEYCLHVNAFSLVEEWNKTSPYTQPQCFRTRGKGHPPVWQVLLALLACVSVIVLTYMYYQKKVKFSEYTFPSRILPNTQGHTSLFLPWEESFAVTSVVAASVEQTSPHQQVQVKDRGVVEAEHDSGFSSGFTGQ</sequence>
<name>A0ABD0WZY8_UMBPY</name>
<dbReference type="InterPro" id="IPR036116">
    <property type="entry name" value="FN3_sf"/>
</dbReference>
<proteinExistence type="predicted"/>
<accession>A0ABD0WZY8</accession>
<keyword evidence="5" id="KW-1185">Reference proteome</keyword>
<feature type="chain" id="PRO_5044848505" description="Fibronectin type-III domain-containing protein" evidence="2">
    <location>
        <begin position="19"/>
        <end position="325"/>
    </location>
</feature>
<evidence type="ECO:0000259" key="3">
    <source>
        <dbReference type="PROSITE" id="PS50853"/>
    </source>
</evidence>
<dbReference type="InterPro" id="IPR013783">
    <property type="entry name" value="Ig-like_fold"/>
</dbReference>
<feature type="signal peptide" evidence="2">
    <location>
        <begin position="1"/>
        <end position="18"/>
    </location>
</feature>
<gene>
    <name evidence="4" type="ORF">UPYG_G00158460</name>
</gene>
<evidence type="ECO:0000313" key="5">
    <source>
        <dbReference type="Proteomes" id="UP001557470"/>
    </source>
</evidence>
<dbReference type="Pfam" id="PF01108">
    <property type="entry name" value="Tissue_fac"/>
    <property type="match status" value="1"/>
</dbReference>
<dbReference type="CDD" id="cd00063">
    <property type="entry name" value="FN3"/>
    <property type="match status" value="1"/>
</dbReference>
<keyword evidence="1" id="KW-1133">Transmembrane helix</keyword>
<feature type="transmembrane region" description="Helical" evidence="1">
    <location>
        <begin position="229"/>
        <end position="250"/>
    </location>
</feature>
<dbReference type="Proteomes" id="UP001557470">
    <property type="component" value="Unassembled WGS sequence"/>
</dbReference>
<keyword evidence="2" id="KW-0732">Signal</keyword>
<evidence type="ECO:0000256" key="2">
    <source>
        <dbReference type="SAM" id="SignalP"/>
    </source>
</evidence>
<feature type="domain" description="Fibronectin type-III" evidence="3">
    <location>
        <begin position="119"/>
        <end position="224"/>
    </location>
</feature>
<keyword evidence="1" id="KW-0812">Transmembrane</keyword>
<organism evidence="4 5">
    <name type="scientific">Umbra pygmaea</name>
    <name type="common">Eastern mudminnow</name>
    <dbReference type="NCBI Taxonomy" id="75934"/>
    <lineage>
        <taxon>Eukaryota</taxon>
        <taxon>Metazoa</taxon>
        <taxon>Chordata</taxon>
        <taxon>Craniata</taxon>
        <taxon>Vertebrata</taxon>
        <taxon>Euteleostomi</taxon>
        <taxon>Actinopterygii</taxon>
        <taxon>Neopterygii</taxon>
        <taxon>Teleostei</taxon>
        <taxon>Protacanthopterygii</taxon>
        <taxon>Esociformes</taxon>
        <taxon>Umbridae</taxon>
        <taxon>Umbra</taxon>
    </lineage>
</organism>
<dbReference type="EMBL" id="JAGEUA010000004">
    <property type="protein sequence ID" value="KAL0985547.1"/>
    <property type="molecule type" value="Genomic_DNA"/>
</dbReference>
<dbReference type="PANTHER" id="PTHR20859">
    <property type="entry name" value="INTERFERON/INTERLEUKIN RECEPTOR"/>
    <property type="match status" value="1"/>
</dbReference>
<evidence type="ECO:0000313" key="4">
    <source>
        <dbReference type="EMBL" id="KAL0985547.1"/>
    </source>
</evidence>
<dbReference type="InterPro" id="IPR050650">
    <property type="entry name" value="Type-II_Cytokine-TF_Rcpt"/>
</dbReference>
<dbReference type="Gene3D" id="2.60.40.10">
    <property type="entry name" value="Immunoglobulins"/>
    <property type="match status" value="2"/>
</dbReference>
<keyword evidence="1" id="KW-0472">Membrane</keyword>
<dbReference type="InterPro" id="IPR003961">
    <property type="entry name" value="FN3_dom"/>
</dbReference>